<dbReference type="RefSeq" id="WP_067598660.1">
    <property type="nucleotide sequence ID" value="NZ_CP015963.1"/>
</dbReference>
<accession>A0A562UN06</accession>
<protein>
    <submittedName>
        <fullName evidence="1">Uncharacterized protein</fullName>
    </submittedName>
</protein>
<dbReference type="EMBL" id="VLLK01000002">
    <property type="protein sequence ID" value="TWJ07003.1"/>
    <property type="molecule type" value="Genomic_DNA"/>
</dbReference>
<evidence type="ECO:0000313" key="2">
    <source>
        <dbReference type="Proteomes" id="UP000320547"/>
    </source>
</evidence>
<gene>
    <name evidence="1" type="ORF">JN10_2549</name>
</gene>
<keyword evidence="2" id="KW-1185">Reference proteome</keyword>
<organism evidence="1 2">
    <name type="scientific">Altererythrobacter ishigakiensis</name>
    <dbReference type="NCBI Taxonomy" id="476157"/>
    <lineage>
        <taxon>Bacteria</taxon>
        <taxon>Pseudomonadati</taxon>
        <taxon>Pseudomonadota</taxon>
        <taxon>Alphaproteobacteria</taxon>
        <taxon>Sphingomonadales</taxon>
        <taxon>Erythrobacteraceae</taxon>
        <taxon>Altererythrobacter</taxon>
    </lineage>
</organism>
<dbReference type="STRING" id="476157.GCA_001663155_01224"/>
<comment type="caution">
    <text evidence="1">The sequence shown here is derived from an EMBL/GenBank/DDBJ whole genome shotgun (WGS) entry which is preliminary data.</text>
</comment>
<dbReference type="Proteomes" id="UP000320547">
    <property type="component" value="Unassembled WGS sequence"/>
</dbReference>
<evidence type="ECO:0000313" key="1">
    <source>
        <dbReference type="EMBL" id="TWJ07003.1"/>
    </source>
</evidence>
<dbReference type="OrthoDB" id="7854327at2"/>
<sequence length="110" mass="12266">MAQETELAGWFEASMNFDMENVRPFLEQVEANLSLGLNVDRLVKHTEATQLDTANGSAFQVTFDGEPVEVRYSAYLDDLDAPDLYFFVKSEVLADAIDAEMEAFCGKMGI</sequence>
<reference evidence="1 2" key="1">
    <citation type="submission" date="2019-07" db="EMBL/GenBank/DDBJ databases">
        <title>Genomic Encyclopedia of Archaeal and Bacterial Type Strains, Phase II (KMG-II): from individual species to whole genera.</title>
        <authorList>
            <person name="Goeker M."/>
        </authorList>
    </citation>
    <scope>NUCLEOTIDE SEQUENCE [LARGE SCALE GENOMIC DNA]</scope>
    <source>
        <strain evidence="1 2">ATCC BAA-2084</strain>
    </source>
</reference>
<proteinExistence type="predicted"/>
<name>A0A562UN06_9SPHN</name>
<dbReference type="AlphaFoldDB" id="A0A562UN06"/>